<dbReference type="GO" id="GO:0051301">
    <property type="term" value="P:cell division"/>
    <property type="evidence" value="ECO:0007669"/>
    <property type="project" value="UniProtKB-KW"/>
</dbReference>
<dbReference type="Gene3D" id="1.10.10.10">
    <property type="entry name" value="Winged helix-like DNA-binding domain superfamily/Winged helix DNA-binding domain"/>
    <property type="match status" value="2"/>
</dbReference>
<keyword evidence="4" id="KW-0131">Cell cycle</keyword>
<keyword evidence="1" id="KW-0963">Cytoplasm</keyword>
<evidence type="ECO:0000256" key="1">
    <source>
        <dbReference type="ARBA" id="ARBA00022490"/>
    </source>
</evidence>
<dbReference type="GO" id="GO:0051304">
    <property type="term" value="P:chromosome separation"/>
    <property type="evidence" value="ECO:0007669"/>
    <property type="project" value="InterPro"/>
</dbReference>
<dbReference type="PIRSF" id="PIRSF019345">
    <property type="entry name" value="ScpB"/>
    <property type="match status" value="1"/>
</dbReference>
<dbReference type="InterPro" id="IPR036390">
    <property type="entry name" value="WH_DNA-bd_sf"/>
</dbReference>
<dbReference type="PANTHER" id="PTHR34298">
    <property type="entry name" value="SEGREGATION AND CONDENSATION PROTEIN B"/>
    <property type="match status" value="1"/>
</dbReference>
<dbReference type="Proteomes" id="UP000265882">
    <property type="component" value="Unassembled WGS sequence"/>
</dbReference>
<evidence type="ECO:0000313" key="7">
    <source>
        <dbReference type="Proteomes" id="UP000265882"/>
    </source>
</evidence>
<evidence type="ECO:0000256" key="3">
    <source>
        <dbReference type="ARBA" id="ARBA00022829"/>
    </source>
</evidence>
<proteinExistence type="predicted"/>
<keyword evidence="2" id="KW-0132">Cell division</keyword>
<comment type="caution">
    <text evidence="6">The sequence shown here is derived from an EMBL/GenBank/DDBJ whole genome shotgun (WGS) entry which is preliminary data.</text>
</comment>
<dbReference type="SUPFAM" id="SSF46785">
    <property type="entry name" value="Winged helix' DNA-binding domain"/>
    <property type="match status" value="2"/>
</dbReference>
<keyword evidence="3" id="KW-0159">Chromosome partition</keyword>
<protein>
    <submittedName>
        <fullName evidence="6">SMC-Scp complex subunit ScpB</fullName>
    </submittedName>
</protein>
<organism evidence="6 7">
    <name type="scientific">Abyssobacteria bacterium (strain SURF_5)</name>
    <dbReference type="NCBI Taxonomy" id="2093360"/>
    <lineage>
        <taxon>Bacteria</taxon>
        <taxon>Pseudomonadati</taxon>
        <taxon>Candidatus Hydrogenedentota</taxon>
        <taxon>Candidatus Abyssobacteria</taxon>
    </lineage>
</organism>
<sequence length="217" mass="24249">MEEPVTPEPIPEDAAARPEEEAPSAEKEDVLQTPSASELTDDQIRSIMEVLLLVSDRPLSVTKIQEVMDGLQKPKIYEVIEQVRRHLTENGFPFQVREVANGYLLSTMPEFAPWVRKFYAPKLKTSKLSQAALETLAVIAYKQPITRAEIEAIRGVNIDSTLRTLVEKRLVEIVGYKDVIGKPATYGTTNDFLLQFGLKALSDLPTIEELRSLNSGP</sequence>
<dbReference type="NCBIfam" id="TIGR00281">
    <property type="entry name" value="SMC-Scp complex subunit ScpB"/>
    <property type="match status" value="1"/>
</dbReference>
<evidence type="ECO:0000256" key="5">
    <source>
        <dbReference type="SAM" id="MobiDB-lite"/>
    </source>
</evidence>
<reference evidence="6 7" key="1">
    <citation type="journal article" date="2017" name="ISME J.">
        <title>Energy and carbon metabolisms in a deep terrestrial subsurface fluid microbial community.</title>
        <authorList>
            <person name="Momper L."/>
            <person name="Jungbluth S.P."/>
            <person name="Lee M.D."/>
            <person name="Amend J.P."/>
        </authorList>
    </citation>
    <scope>NUCLEOTIDE SEQUENCE [LARGE SCALE GENOMIC DNA]</scope>
    <source>
        <strain evidence="6">SURF_5</strain>
    </source>
</reference>
<feature type="region of interest" description="Disordered" evidence="5">
    <location>
        <begin position="1"/>
        <end position="38"/>
    </location>
</feature>
<evidence type="ECO:0000256" key="4">
    <source>
        <dbReference type="ARBA" id="ARBA00023306"/>
    </source>
</evidence>
<feature type="compositionally biased region" description="Basic and acidic residues" evidence="5">
    <location>
        <begin position="14"/>
        <end position="30"/>
    </location>
</feature>
<dbReference type="InterPro" id="IPR005234">
    <property type="entry name" value="ScpB_csome_segregation"/>
</dbReference>
<name>A0A3A4NIE5_ABYX5</name>
<dbReference type="Pfam" id="PF04079">
    <property type="entry name" value="SMC_ScpB"/>
    <property type="match status" value="1"/>
</dbReference>
<evidence type="ECO:0000256" key="2">
    <source>
        <dbReference type="ARBA" id="ARBA00022618"/>
    </source>
</evidence>
<accession>A0A3A4NIE5</accession>
<dbReference type="InterPro" id="IPR036388">
    <property type="entry name" value="WH-like_DNA-bd_sf"/>
</dbReference>
<gene>
    <name evidence="6" type="primary">scpB</name>
    <name evidence="6" type="ORF">C4520_11250</name>
</gene>
<dbReference type="AlphaFoldDB" id="A0A3A4NIE5"/>
<dbReference type="PANTHER" id="PTHR34298:SF2">
    <property type="entry name" value="SEGREGATION AND CONDENSATION PROTEIN B"/>
    <property type="match status" value="1"/>
</dbReference>
<evidence type="ECO:0000313" key="6">
    <source>
        <dbReference type="EMBL" id="RJP20538.1"/>
    </source>
</evidence>
<dbReference type="EMBL" id="QZKU01000076">
    <property type="protein sequence ID" value="RJP20538.1"/>
    <property type="molecule type" value="Genomic_DNA"/>
</dbReference>